<dbReference type="AlphaFoldDB" id="A0A6A6T9V5"/>
<dbReference type="EMBL" id="MU004333">
    <property type="protein sequence ID" value="KAF2656729.1"/>
    <property type="molecule type" value="Genomic_DNA"/>
</dbReference>
<accession>A0A6A6T9V5</accession>
<gene>
    <name evidence="1" type="ORF">K491DRAFT_715126</name>
</gene>
<keyword evidence="2" id="KW-1185">Reference proteome</keyword>
<dbReference type="Proteomes" id="UP000799324">
    <property type="component" value="Unassembled WGS sequence"/>
</dbReference>
<organism evidence="1 2">
    <name type="scientific">Lophiostoma macrostomum CBS 122681</name>
    <dbReference type="NCBI Taxonomy" id="1314788"/>
    <lineage>
        <taxon>Eukaryota</taxon>
        <taxon>Fungi</taxon>
        <taxon>Dikarya</taxon>
        <taxon>Ascomycota</taxon>
        <taxon>Pezizomycotina</taxon>
        <taxon>Dothideomycetes</taxon>
        <taxon>Pleosporomycetidae</taxon>
        <taxon>Pleosporales</taxon>
        <taxon>Lophiostomataceae</taxon>
        <taxon>Lophiostoma</taxon>
    </lineage>
</organism>
<evidence type="ECO:0000313" key="1">
    <source>
        <dbReference type="EMBL" id="KAF2656729.1"/>
    </source>
</evidence>
<proteinExistence type="predicted"/>
<reference evidence="1" key="1">
    <citation type="journal article" date="2020" name="Stud. Mycol.">
        <title>101 Dothideomycetes genomes: a test case for predicting lifestyles and emergence of pathogens.</title>
        <authorList>
            <person name="Haridas S."/>
            <person name="Albert R."/>
            <person name="Binder M."/>
            <person name="Bloem J."/>
            <person name="Labutti K."/>
            <person name="Salamov A."/>
            <person name="Andreopoulos B."/>
            <person name="Baker S."/>
            <person name="Barry K."/>
            <person name="Bills G."/>
            <person name="Bluhm B."/>
            <person name="Cannon C."/>
            <person name="Castanera R."/>
            <person name="Culley D."/>
            <person name="Daum C."/>
            <person name="Ezra D."/>
            <person name="Gonzalez J."/>
            <person name="Henrissat B."/>
            <person name="Kuo A."/>
            <person name="Liang C."/>
            <person name="Lipzen A."/>
            <person name="Lutzoni F."/>
            <person name="Magnuson J."/>
            <person name="Mondo S."/>
            <person name="Nolan M."/>
            <person name="Ohm R."/>
            <person name="Pangilinan J."/>
            <person name="Park H.-J."/>
            <person name="Ramirez L."/>
            <person name="Alfaro M."/>
            <person name="Sun H."/>
            <person name="Tritt A."/>
            <person name="Yoshinaga Y."/>
            <person name="Zwiers L.-H."/>
            <person name="Turgeon B."/>
            <person name="Goodwin S."/>
            <person name="Spatafora J."/>
            <person name="Crous P."/>
            <person name="Grigoriev I."/>
        </authorList>
    </citation>
    <scope>NUCLEOTIDE SEQUENCE</scope>
    <source>
        <strain evidence="1">CBS 122681</strain>
    </source>
</reference>
<sequence length="163" mass="19125">MTYSWLEEVDGWLGLVTKAIENPEVNALLDHLNASCTKYFTNEWYERHMHSLMYGHSNAELFRFCNWHLDTQNIVETATFALLSPKGSALRELYEQHMLANKDEPTALARPKDQTIVEMAEKWRTYIWYDVEDDIDFVVLLLHIHWIGRPSELVGTRTPRTLV</sequence>
<name>A0A6A6T9V5_9PLEO</name>
<evidence type="ECO:0000313" key="2">
    <source>
        <dbReference type="Proteomes" id="UP000799324"/>
    </source>
</evidence>
<protein>
    <submittedName>
        <fullName evidence="1">Uncharacterized protein</fullName>
    </submittedName>
</protein>